<accession>A0A7R9P4Q1</accession>
<protein>
    <recommendedName>
        <fullName evidence="8">Beta-chimaerin</fullName>
    </recommendedName>
    <alternativeName>
        <fullName evidence="9">Beta-chimerin</fullName>
    </alternativeName>
    <alternativeName>
        <fullName evidence="10">Rho GTPase-activating protein 3</fullName>
    </alternativeName>
</protein>
<dbReference type="Gene3D" id="3.30.505.10">
    <property type="entry name" value="SH2 domain"/>
    <property type="match status" value="1"/>
</dbReference>
<keyword evidence="2" id="KW-0343">GTPase activation</keyword>
<gene>
    <name evidence="16" type="ORF">TCMB3V08_LOCUS2667</name>
</gene>
<evidence type="ECO:0000259" key="15">
    <source>
        <dbReference type="PROSITE" id="PS50238"/>
    </source>
</evidence>
<evidence type="ECO:0000256" key="3">
    <source>
        <dbReference type="ARBA" id="ARBA00022723"/>
    </source>
</evidence>
<dbReference type="InterPro" id="IPR020454">
    <property type="entry name" value="DAG/PE-bd"/>
</dbReference>
<feature type="compositionally biased region" description="Polar residues" evidence="12">
    <location>
        <begin position="89"/>
        <end position="98"/>
    </location>
</feature>
<evidence type="ECO:0000256" key="12">
    <source>
        <dbReference type="SAM" id="MobiDB-lite"/>
    </source>
</evidence>
<evidence type="ECO:0000256" key="10">
    <source>
        <dbReference type="ARBA" id="ARBA00077047"/>
    </source>
</evidence>
<keyword evidence="5" id="KW-0862">Zinc</keyword>
<evidence type="ECO:0000256" key="5">
    <source>
        <dbReference type="ARBA" id="ARBA00022833"/>
    </source>
</evidence>
<dbReference type="FunFam" id="3.30.505.10:FF:000019">
    <property type="entry name" value="Chimaerin"/>
    <property type="match status" value="1"/>
</dbReference>
<evidence type="ECO:0000256" key="8">
    <source>
        <dbReference type="ARBA" id="ARBA00073081"/>
    </source>
</evidence>
<dbReference type="PROSITE" id="PS50001">
    <property type="entry name" value="SH2"/>
    <property type="match status" value="1"/>
</dbReference>
<dbReference type="Pfam" id="PF00130">
    <property type="entry name" value="C1_1"/>
    <property type="match status" value="1"/>
</dbReference>
<dbReference type="PROSITE" id="PS50081">
    <property type="entry name" value="ZF_DAG_PE_2"/>
    <property type="match status" value="1"/>
</dbReference>
<dbReference type="GO" id="GO:0008270">
    <property type="term" value="F:zinc ion binding"/>
    <property type="evidence" value="ECO:0007669"/>
    <property type="project" value="UniProtKB-KW"/>
</dbReference>
<dbReference type="InterPro" id="IPR051854">
    <property type="entry name" value="Rho-type_GAP"/>
</dbReference>
<dbReference type="PROSITE" id="PS50238">
    <property type="entry name" value="RHOGAP"/>
    <property type="match status" value="1"/>
</dbReference>
<dbReference type="Pfam" id="PF00017">
    <property type="entry name" value="SH2"/>
    <property type="match status" value="1"/>
</dbReference>
<proteinExistence type="predicted"/>
<evidence type="ECO:0000256" key="4">
    <source>
        <dbReference type="ARBA" id="ARBA00022771"/>
    </source>
</evidence>
<dbReference type="AlphaFoldDB" id="A0A7R9P4Q1"/>
<evidence type="ECO:0000256" key="7">
    <source>
        <dbReference type="ARBA" id="ARBA00023136"/>
    </source>
</evidence>
<dbReference type="InterPro" id="IPR000980">
    <property type="entry name" value="SH2"/>
</dbReference>
<evidence type="ECO:0000256" key="1">
    <source>
        <dbReference type="ARBA" id="ARBA00004170"/>
    </source>
</evidence>
<evidence type="ECO:0000259" key="13">
    <source>
        <dbReference type="PROSITE" id="PS50001"/>
    </source>
</evidence>
<dbReference type="Pfam" id="PF00620">
    <property type="entry name" value="RhoGAP"/>
    <property type="match status" value="1"/>
</dbReference>
<dbReference type="Gene3D" id="1.10.555.10">
    <property type="entry name" value="Rho GTPase activation protein"/>
    <property type="match status" value="1"/>
</dbReference>
<comment type="subcellular location">
    <subcellularLocation>
        <location evidence="1">Membrane</location>
        <topology evidence="1">Peripheral membrane protein</topology>
    </subcellularLocation>
</comment>
<dbReference type="FunFam" id="3.30.60.20:FF:000025">
    <property type="entry name" value="Chimaerin"/>
    <property type="match status" value="1"/>
</dbReference>
<feature type="domain" description="SH2" evidence="13">
    <location>
        <begin position="277"/>
        <end position="345"/>
    </location>
</feature>
<dbReference type="SMART" id="SM00109">
    <property type="entry name" value="C1"/>
    <property type="match status" value="1"/>
</dbReference>
<dbReference type="FunFam" id="1.10.555.10:FF:000005">
    <property type="entry name" value="Chimaerin"/>
    <property type="match status" value="1"/>
</dbReference>
<keyword evidence="3" id="KW-0479">Metal-binding</keyword>
<evidence type="ECO:0000256" key="11">
    <source>
        <dbReference type="PROSITE-ProRule" id="PRU00191"/>
    </source>
</evidence>
<dbReference type="SMART" id="SM00252">
    <property type="entry name" value="SH2"/>
    <property type="match status" value="1"/>
</dbReference>
<dbReference type="InterPro" id="IPR002219">
    <property type="entry name" value="PKC_DAG/PE"/>
</dbReference>
<dbReference type="InterPro" id="IPR000198">
    <property type="entry name" value="RhoGAP_dom"/>
</dbReference>
<dbReference type="GO" id="GO:0005096">
    <property type="term" value="F:GTPase activator activity"/>
    <property type="evidence" value="ECO:0007669"/>
    <property type="project" value="UniProtKB-KW"/>
</dbReference>
<reference evidence="16" key="1">
    <citation type="submission" date="2020-11" db="EMBL/GenBank/DDBJ databases">
        <authorList>
            <person name="Tran Van P."/>
        </authorList>
    </citation>
    <scope>NUCLEOTIDE SEQUENCE</scope>
</reference>
<keyword evidence="7" id="KW-0472">Membrane</keyword>
<organism evidence="16">
    <name type="scientific">Timema californicum</name>
    <name type="common">California timema</name>
    <name type="synonym">Walking stick</name>
    <dbReference type="NCBI Taxonomy" id="61474"/>
    <lineage>
        <taxon>Eukaryota</taxon>
        <taxon>Metazoa</taxon>
        <taxon>Ecdysozoa</taxon>
        <taxon>Arthropoda</taxon>
        <taxon>Hexapoda</taxon>
        <taxon>Insecta</taxon>
        <taxon>Pterygota</taxon>
        <taxon>Neoptera</taxon>
        <taxon>Polyneoptera</taxon>
        <taxon>Phasmatodea</taxon>
        <taxon>Timematodea</taxon>
        <taxon>Timematoidea</taxon>
        <taxon>Timematidae</taxon>
        <taxon>Timema</taxon>
    </lineage>
</organism>
<keyword evidence="4" id="KW-0863">Zinc-finger</keyword>
<dbReference type="InterPro" id="IPR046349">
    <property type="entry name" value="C1-like_sf"/>
</dbReference>
<dbReference type="GO" id="GO:0016020">
    <property type="term" value="C:membrane"/>
    <property type="evidence" value="ECO:0007669"/>
    <property type="project" value="UniProtKB-SubCell"/>
</dbReference>
<dbReference type="Gene3D" id="3.30.60.20">
    <property type="match status" value="1"/>
</dbReference>
<dbReference type="InterPro" id="IPR008936">
    <property type="entry name" value="Rho_GTPase_activation_prot"/>
</dbReference>
<keyword evidence="6 11" id="KW-0727">SH2 domain</keyword>
<dbReference type="SMART" id="SM00324">
    <property type="entry name" value="RhoGAP"/>
    <property type="match status" value="1"/>
</dbReference>
<dbReference type="PANTHER" id="PTHR46075:SF2">
    <property type="entry name" value="RHO GTPASE ACTIVATING PROTEIN AT 5A, ISOFORM A"/>
    <property type="match status" value="1"/>
</dbReference>
<dbReference type="SUPFAM" id="SSF55550">
    <property type="entry name" value="SH2 domain"/>
    <property type="match status" value="1"/>
</dbReference>
<feature type="compositionally biased region" description="Low complexity" evidence="12">
    <location>
        <begin position="38"/>
        <end position="49"/>
    </location>
</feature>
<sequence>MTTQTPPWMTSQPEEQSTPKHIKTTSQEITNPKKRQLSTPSPTSASDPPTLKKPSKEATWMEVSRSHKKKQITHDAEATTSEARKPETNDGSNQNSLGETKKKKPRTKAVLVQPVEGRTYADLLKEIKAKVNPTTTGVDIKSIKQTKNEGGGSWDEAISSRNSWTIGPVGYLSLLASPPTITTNSTNATILPTLGSSSVNSGEGPCVDVCGDSTDIILKHLLEGPVGSPTQELGSPVRHVWNPNFCIVYRLQQEAPRPKPISGQRRLSTCPPFYGSEFHGILSQKDASTFLKDDGAYLVRESGSGNNDFYTLSLRFEGKIKHYKLYYDGQHYVKEKRFDTVDELVADGLVTLYIEEKAGSFIERMHSHNSYEKSPYMTLNRLKRRAVIAQTELPLASKRFLEKEKELEGRIVMVDHEDSPTSSDTIDYDKPHNFKTHTFKGLNWCEFCGNFLWGFTAQGVKCEDCGFSAHNKCSEKVPCDCCPDLKQLRGVFGIDLTTLVKAHRTTRPFVVDKCIGEIERRGLEAEGLYRVSGFAEEIENLKMALDRDGEDTDMSPEVYDNINVIAGTLKLYLRLLPIPLITFDTHPALITAAQLKTVEEQKKGMKDALTLLPGAHLNTLKILMEHLNRVVALRSVNKMTSHNLSTVFAPTLMPPPRDLMFYQTISTPVSPR</sequence>
<dbReference type="PRINTS" id="PR00008">
    <property type="entry name" value="DAGPEDOMAIN"/>
</dbReference>
<feature type="domain" description="Rho-GAP" evidence="15">
    <location>
        <begin position="494"/>
        <end position="672"/>
    </location>
</feature>
<dbReference type="SUPFAM" id="SSF57889">
    <property type="entry name" value="Cysteine-rich domain"/>
    <property type="match status" value="1"/>
</dbReference>
<evidence type="ECO:0000259" key="14">
    <source>
        <dbReference type="PROSITE" id="PS50081"/>
    </source>
</evidence>
<dbReference type="GO" id="GO:0007165">
    <property type="term" value="P:signal transduction"/>
    <property type="evidence" value="ECO:0007669"/>
    <property type="project" value="InterPro"/>
</dbReference>
<feature type="domain" description="Phorbol-ester/DAG-type" evidence="14">
    <location>
        <begin position="431"/>
        <end position="481"/>
    </location>
</feature>
<dbReference type="InterPro" id="IPR036860">
    <property type="entry name" value="SH2_dom_sf"/>
</dbReference>
<feature type="compositionally biased region" description="Polar residues" evidence="12">
    <location>
        <begin position="1"/>
        <end position="16"/>
    </location>
</feature>
<dbReference type="PANTHER" id="PTHR46075">
    <property type="entry name" value="CHIMERIN FAMILY MEMBER"/>
    <property type="match status" value="1"/>
</dbReference>
<evidence type="ECO:0000256" key="2">
    <source>
        <dbReference type="ARBA" id="ARBA00022468"/>
    </source>
</evidence>
<dbReference type="CDD" id="cd20806">
    <property type="entry name" value="C1_CHN"/>
    <property type="match status" value="1"/>
</dbReference>
<feature type="compositionally biased region" description="Basic and acidic residues" evidence="12">
    <location>
        <begin position="72"/>
        <end position="88"/>
    </location>
</feature>
<feature type="region of interest" description="Disordered" evidence="12">
    <location>
        <begin position="1"/>
        <end position="108"/>
    </location>
</feature>
<evidence type="ECO:0000313" key="16">
    <source>
        <dbReference type="EMBL" id="CAD7569947.1"/>
    </source>
</evidence>
<evidence type="ECO:0000256" key="9">
    <source>
        <dbReference type="ARBA" id="ARBA00076015"/>
    </source>
</evidence>
<evidence type="ECO:0000256" key="6">
    <source>
        <dbReference type="ARBA" id="ARBA00022999"/>
    </source>
</evidence>
<name>A0A7R9P4Q1_TIMCA</name>
<dbReference type="SUPFAM" id="SSF48350">
    <property type="entry name" value="GTPase activation domain, GAP"/>
    <property type="match status" value="1"/>
</dbReference>
<dbReference type="EMBL" id="OE179859">
    <property type="protein sequence ID" value="CAD7569947.1"/>
    <property type="molecule type" value="Genomic_DNA"/>
</dbReference>